<organism evidence="11 12">
    <name type="scientific">Drosophila kikkawai</name>
    <name type="common">Fruit fly</name>
    <dbReference type="NCBI Taxonomy" id="30033"/>
    <lineage>
        <taxon>Eukaryota</taxon>
        <taxon>Metazoa</taxon>
        <taxon>Ecdysozoa</taxon>
        <taxon>Arthropoda</taxon>
        <taxon>Hexapoda</taxon>
        <taxon>Insecta</taxon>
        <taxon>Pterygota</taxon>
        <taxon>Neoptera</taxon>
        <taxon>Endopterygota</taxon>
        <taxon>Diptera</taxon>
        <taxon>Brachycera</taxon>
        <taxon>Muscomorpha</taxon>
        <taxon>Ephydroidea</taxon>
        <taxon>Drosophilidae</taxon>
        <taxon>Drosophila</taxon>
        <taxon>Sophophora</taxon>
    </lineage>
</organism>
<dbReference type="SMART" id="SM00184">
    <property type="entry name" value="RING"/>
    <property type="match status" value="1"/>
</dbReference>
<protein>
    <recommendedName>
        <fullName evidence="2">RING-type E3 ubiquitin transferase</fullName>
        <ecNumber evidence="2">2.3.2.27</ecNumber>
    </recommendedName>
</protein>
<name>A0A6P4JM86_DROKI</name>
<reference evidence="12" key="1">
    <citation type="submission" date="2025-08" db="UniProtKB">
        <authorList>
            <consortium name="RefSeq"/>
        </authorList>
    </citation>
    <scope>IDENTIFICATION</scope>
    <source>
        <strain evidence="12">14028-0561.14</strain>
        <tissue evidence="12">Whole fly</tissue>
    </source>
</reference>
<dbReference type="InterPro" id="IPR013083">
    <property type="entry name" value="Znf_RING/FYVE/PHD"/>
</dbReference>
<dbReference type="InterPro" id="IPR045194">
    <property type="entry name" value="MGRN1/RNF157-like"/>
</dbReference>
<dbReference type="Pfam" id="PF13920">
    <property type="entry name" value="zf-C3HC4_3"/>
    <property type="match status" value="1"/>
</dbReference>
<dbReference type="AlphaFoldDB" id="A0A6P4JM86"/>
<evidence type="ECO:0000256" key="7">
    <source>
        <dbReference type="ARBA" id="ARBA00022833"/>
    </source>
</evidence>
<feature type="compositionally biased region" description="Polar residues" evidence="9">
    <location>
        <begin position="523"/>
        <end position="540"/>
    </location>
</feature>
<keyword evidence="5 8" id="KW-0863">Zinc-finger</keyword>
<feature type="region of interest" description="Disordered" evidence="9">
    <location>
        <begin position="450"/>
        <end position="596"/>
    </location>
</feature>
<keyword evidence="7" id="KW-0862">Zinc</keyword>
<evidence type="ECO:0000313" key="12">
    <source>
        <dbReference type="RefSeq" id="XP_017036786.1"/>
    </source>
</evidence>
<dbReference type="InterPro" id="IPR001841">
    <property type="entry name" value="Znf_RING"/>
</dbReference>
<dbReference type="EC" id="2.3.2.27" evidence="2"/>
<feature type="compositionally biased region" description="Basic and acidic residues" evidence="9">
    <location>
        <begin position="541"/>
        <end position="554"/>
    </location>
</feature>
<sequence>MGNFVSRQNAAVEEADPSTNHAYKYPPRMGNFFGTHFIMGGERFDTPQPESYLFGENADLNFLGNRPTAFPYPPPQPNEPTKTLKSLVNIRKESVRFVRVPKDSKLIVPEKPKVKDREKEIKERVKELEREKEREKDKDKDKSNVTIEDVDGNVLCSMGLGSGDVDLTPPPPPPPSTYNIEFTFDSDAKCAITIYYFCSEDVSPSGVTLVPREGLTSETYHYEKGINQCFSQPSHIFNPQQMPEDELGYSPGREQYPVAIHCVVEEGSDECRQSHTTICVIDHHPESGSYVLRALKQKIFVDGLCYLLQEIYGIENKAVNKSSLDEEIDDHGSECVICMSETRDTLILPCRHLCLCNSCADSLRYQANNCPICRAPFRALLQIRAVQKGIATHVLHQNTPTSTAGEPAPVDVPPGYIPVSLIEALNGPPQYVARARTSDHDITDSAGTVAASTMTSGGDIKATSPIKSSSQRRPKIKKNASTCTSTSEVGTITNQSGGGGNGSSSALSVVEVESEQQKKKASTATCTSPTLGGGASTSPELKQDKLQIVNERKYPRSHGTGSGGDASAGTDDDVDSENEKLSPLLSPGSKAKNMSSKSLKQVVACLEADDVDKSVSGGGGDGVSEDKRSSSLKRTKPRPELGGGGGGGVASPVEPQADDSDYYTPEDTQNSILSPLCPTDRGDPLGAAGIGGNVLGLGRSVGSVGGSAGIGGGSSAGGGGGVVVGFSSAMKKNLHKKSTSVGNMVGSGSTTATVVDLKSNNVSSLPDMLDSPISGNSASTRSSSDSYSSSSSTKQLLSSNPTATAANIIVDDKTALQNAVNV</sequence>
<dbReference type="GO" id="GO:0005737">
    <property type="term" value="C:cytoplasm"/>
    <property type="evidence" value="ECO:0007669"/>
    <property type="project" value="TreeGrafter"/>
</dbReference>
<feature type="region of interest" description="Disordered" evidence="9">
    <location>
        <begin position="611"/>
        <end position="676"/>
    </location>
</feature>
<evidence type="ECO:0000256" key="1">
    <source>
        <dbReference type="ARBA" id="ARBA00000900"/>
    </source>
</evidence>
<feature type="compositionally biased region" description="Low complexity" evidence="9">
    <location>
        <begin position="774"/>
        <end position="799"/>
    </location>
</feature>
<evidence type="ECO:0000313" key="11">
    <source>
        <dbReference type="Proteomes" id="UP001652661"/>
    </source>
</evidence>
<keyword evidence="4" id="KW-0479">Metal-binding</keyword>
<dbReference type="FunFam" id="3.30.40.10:FF:000013">
    <property type="entry name" value="E3 ubiquitin-protein ligase MGRN1 isoform 1"/>
    <property type="match status" value="1"/>
</dbReference>
<dbReference type="Pfam" id="PF26192">
    <property type="entry name" value="RNF157-like_N"/>
    <property type="match status" value="1"/>
</dbReference>
<proteinExistence type="predicted"/>
<keyword evidence="11" id="KW-1185">Reference proteome</keyword>
<feature type="region of interest" description="Disordered" evidence="9">
    <location>
        <begin position="126"/>
        <end position="145"/>
    </location>
</feature>
<dbReference type="OMA" id="YTPEDTQ"/>
<evidence type="ECO:0000256" key="9">
    <source>
        <dbReference type="SAM" id="MobiDB-lite"/>
    </source>
</evidence>
<feature type="domain" description="RING-type" evidence="10">
    <location>
        <begin position="335"/>
        <end position="374"/>
    </location>
</feature>
<feature type="region of interest" description="Disordered" evidence="9">
    <location>
        <begin position="763"/>
        <end position="802"/>
    </location>
</feature>
<dbReference type="GO" id="GO:0008270">
    <property type="term" value="F:zinc ion binding"/>
    <property type="evidence" value="ECO:0007669"/>
    <property type="project" value="UniProtKB-KW"/>
</dbReference>
<keyword evidence="6" id="KW-0833">Ubl conjugation pathway</keyword>
<evidence type="ECO:0000256" key="3">
    <source>
        <dbReference type="ARBA" id="ARBA00022679"/>
    </source>
</evidence>
<evidence type="ECO:0000256" key="8">
    <source>
        <dbReference type="PROSITE-ProRule" id="PRU00175"/>
    </source>
</evidence>
<accession>A0A6P4JM86</accession>
<keyword evidence="3" id="KW-0808">Transferase</keyword>
<feature type="compositionally biased region" description="Polar residues" evidence="9">
    <location>
        <begin position="479"/>
        <end position="495"/>
    </location>
</feature>
<evidence type="ECO:0000256" key="4">
    <source>
        <dbReference type="ARBA" id="ARBA00022723"/>
    </source>
</evidence>
<dbReference type="PANTHER" id="PTHR22996">
    <property type="entry name" value="MAHOGUNIN"/>
    <property type="match status" value="1"/>
</dbReference>
<gene>
    <name evidence="12" type="primary">Mrgn1</name>
</gene>
<evidence type="ECO:0000256" key="6">
    <source>
        <dbReference type="ARBA" id="ARBA00022786"/>
    </source>
</evidence>
<dbReference type="RefSeq" id="XP_017036786.1">
    <property type="nucleotide sequence ID" value="XM_017181297.3"/>
</dbReference>
<comment type="catalytic activity">
    <reaction evidence="1">
        <text>S-ubiquitinyl-[E2 ubiquitin-conjugating enzyme]-L-cysteine + [acceptor protein]-L-lysine = [E2 ubiquitin-conjugating enzyme]-L-cysteine + N(6)-ubiquitinyl-[acceptor protein]-L-lysine.</text>
        <dbReference type="EC" id="2.3.2.27"/>
    </reaction>
</comment>
<dbReference type="Gene3D" id="3.30.40.10">
    <property type="entry name" value="Zinc/RING finger domain, C3HC4 (zinc finger)"/>
    <property type="match status" value="1"/>
</dbReference>
<dbReference type="PROSITE" id="PS50089">
    <property type="entry name" value="ZF_RING_2"/>
    <property type="match status" value="1"/>
</dbReference>
<evidence type="ECO:0000259" key="10">
    <source>
        <dbReference type="PROSITE" id="PS50089"/>
    </source>
</evidence>
<dbReference type="PANTHER" id="PTHR22996:SF0">
    <property type="entry name" value="RE60872P-RELATED"/>
    <property type="match status" value="1"/>
</dbReference>
<evidence type="ECO:0000256" key="5">
    <source>
        <dbReference type="ARBA" id="ARBA00022771"/>
    </source>
</evidence>
<dbReference type="OrthoDB" id="10014838at2759"/>
<feature type="compositionally biased region" description="Basic and acidic residues" evidence="9">
    <location>
        <begin position="126"/>
        <end position="143"/>
    </location>
</feature>
<dbReference type="InterPro" id="IPR058981">
    <property type="entry name" value="MGRN1/RNF157-like_N"/>
</dbReference>
<evidence type="ECO:0000256" key="2">
    <source>
        <dbReference type="ARBA" id="ARBA00012483"/>
    </source>
</evidence>
<feature type="region of interest" description="Disordered" evidence="9">
    <location>
        <begin position="1"/>
        <end position="22"/>
    </location>
</feature>
<dbReference type="Proteomes" id="UP001652661">
    <property type="component" value="Chromosome X"/>
</dbReference>
<dbReference type="SUPFAM" id="SSF57850">
    <property type="entry name" value="RING/U-box"/>
    <property type="match status" value="1"/>
</dbReference>
<dbReference type="GO" id="GO:0061630">
    <property type="term" value="F:ubiquitin protein ligase activity"/>
    <property type="evidence" value="ECO:0007669"/>
    <property type="project" value="UniProtKB-EC"/>
</dbReference>
<dbReference type="GO" id="GO:0016567">
    <property type="term" value="P:protein ubiquitination"/>
    <property type="evidence" value="ECO:0007669"/>
    <property type="project" value="UniProtKB-ARBA"/>
</dbReference>